<dbReference type="PANTHER" id="PTHR24093:SF369">
    <property type="entry name" value="CALCIUM-TRANSPORTING ATPASE"/>
    <property type="match status" value="1"/>
</dbReference>
<keyword evidence="12 14" id="KW-0406">Ion transport</keyword>
<feature type="transmembrane region" description="Helical" evidence="14">
    <location>
        <begin position="102"/>
        <end position="124"/>
    </location>
</feature>
<dbReference type="Proteomes" id="UP001165160">
    <property type="component" value="Unassembled WGS sequence"/>
</dbReference>
<keyword evidence="13 14" id="KW-0472">Membrane</keyword>
<name>A0A9W7BEZ8_9STRA</name>
<accession>A0A9W7BEZ8</accession>
<dbReference type="GO" id="GO:0005886">
    <property type="term" value="C:plasma membrane"/>
    <property type="evidence" value="ECO:0007669"/>
    <property type="project" value="TreeGrafter"/>
</dbReference>
<dbReference type="Gene3D" id="3.40.50.1000">
    <property type="entry name" value="HAD superfamily/HAD-like"/>
    <property type="match status" value="1"/>
</dbReference>
<evidence type="ECO:0000256" key="7">
    <source>
        <dbReference type="ARBA" id="ARBA00022837"/>
    </source>
</evidence>
<protein>
    <recommendedName>
        <fullName evidence="14">Calcium-transporting ATPase</fullName>
        <ecNumber evidence="14">7.2.2.10</ecNumber>
    </recommendedName>
</protein>
<comment type="subcellular location">
    <subcellularLocation>
        <location evidence="1">Endomembrane system</location>
        <topology evidence="1">Multi-pass membrane protein</topology>
    </subcellularLocation>
    <subcellularLocation>
        <location evidence="14">Membrane</location>
        <topology evidence="14">Multi-pass membrane protein</topology>
    </subcellularLocation>
</comment>
<evidence type="ECO:0000256" key="5">
    <source>
        <dbReference type="ARBA" id="ARBA00022723"/>
    </source>
</evidence>
<dbReference type="SUPFAM" id="SSF81660">
    <property type="entry name" value="Metal cation-transporting ATPase, ATP-binding domain N"/>
    <property type="match status" value="1"/>
</dbReference>
<keyword evidence="11 14" id="KW-1133">Transmembrane helix</keyword>
<comment type="similarity">
    <text evidence="14">Belongs to the cation transport ATPase (P-type) (TC 3.A.3) family.</text>
</comment>
<evidence type="ECO:0000256" key="8">
    <source>
        <dbReference type="ARBA" id="ARBA00022840"/>
    </source>
</evidence>
<keyword evidence="17" id="KW-1185">Reference proteome</keyword>
<keyword evidence="9" id="KW-0460">Magnesium</keyword>
<keyword evidence="10" id="KW-1278">Translocase</keyword>
<dbReference type="InterPro" id="IPR018303">
    <property type="entry name" value="ATPase_P-typ_P_site"/>
</dbReference>
<keyword evidence="3 14" id="KW-0109">Calcium transport</keyword>
<keyword evidence="4 14" id="KW-0812">Transmembrane</keyword>
<comment type="caution">
    <text evidence="16">The sequence shown here is derived from an EMBL/GenBank/DDBJ whole genome shotgun (WGS) entry which is preliminary data.</text>
</comment>
<evidence type="ECO:0000259" key="15">
    <source>
        <dbReference type="SMART" id="SM00831"/>
    </source>
</evidence>
<dbReference type="PRINTS" id="PR00119">
    <property type="entry name" value="CATATPASE"/>
</dbReference>
<evidence type="ECO:0000256" key="10">
    <source>
        <dbReference type="ARBA" id="ARBA00022967"/>
    </source>
</evidence>
<dbReference type="InterPro" id="IPR006068">
    <property type="entry name" value="ATPase_P-typ_cation-transptr_C"/>
</dbReference>
<evidence type="ECO:0000256" key="1">
    <source>
        <dbReference type="ARBA" id="ARBA00004127"/>
    </source>
</evidence>
<feature type="transmembrane region" description="Helical" evidence="14">
    <location>
        <begin position="328"/>
        <end position="352"/>
    </location>
</feature>
<reference evidence="17" key="1">
    <citation type="journal article" date="2023" name="Commun. Biol.">
        <title>Genome analysis of Parmales, the sister group of diatoms, reveals the evolutionary specialization of diatoms from phago-mixotrophs to photoautotrophs.</title>
        <authorList>
            <person name="Ban H."/>
            <person name="Sato S."/>
            <person name="Yoshikawa S."/>
            <person name="Yamada K."/>
            <person name="Nakamura Y."/>
            <person name="Ichinomiya M."/>
            <person name="Sato N."/>
            <person name="Blanc-Mathieu R."/>
            <person name="Endo H."/>
            <person name="Kuwata A."/>
            <person name="Ogata H."/>
        </authorList>
    </citation>
    <scope>NUCLEOTIDE SEQUENCE [LARGE SCALE GENOMIC DNA]</scope>
    <source>
        <strain evidence="17">NIES 3699</strain>
    </source>
</reference>
<gene>
    <name evidence="16" type="ORF">TrVE_jg11913</name>
</gene>
<dbReference type="SUPFAM" id="SSF81665">
    <property type="entry name" value="Calcium ATPase, transmembrane domain M"/>
    <property type="match status" value="1"/>
</dbReference>
<evidence type="ECO:0000256" key="6">
    <source>
        <dbReference type="ARBA" id="ARBA00022741"/>
    </source>
</evidence>
<feature type="transmembrane region" description="Helical" evidence="14">
    <location>
        <begin position="1095"/>
        <end position="1113"/>
    </location>
</feature>
<keyword evidence="8 14" id="KW-0067">ATP-binding</keyword>
<keyword evidence="6 14" id="KW-0547">Nucleotide-binding</keyword>
<organism evidence="16 17">
    <name type="scientific">Triparma verrucosa</name>
    <dbReference type="NCBI Taxonomy" id="1606542"/>
    <lineage>
        <taxon>Eukaryota</taxon>
        <taxon>Sar</taxon>
        <taxon>Stramenopiles</taxon>
        <taxon>Ochrophyta</taxon>
        <taxon>Bolidophyceae</taxon>
        <taxon>Parmales</taxon>
        <taxon>Triparmaceae</taxon>
        <taxon>Triparma</taxon>
    </lineage>
</organism>
<dbReference type="Gene3D" id="1.20.1110.10">
    <property type="entry name" value="Calcium-transporting ATPase, transmembrane domain"/>
    <property type="match status" value="2"/>
</dbReference>
<dbReference type="InterPro" id="IPR004014">
    <property type="entry name" value="ATPase_P-typ_cation-transptr_N"/>
</dbReference>
<feature type="transmembrane region" description="Helical" evidence="14">
    <location>
        <begin position="292"/>
        <end position="316"/>
    </location>
</feature>
<dbReference type="InterPro" id="IPR001757">
    <property type="entry name" value="P_typ_ATPase"/>
</dbReference>
<dbReference type="InterPro" id="IPR044492">
    <property type="entry name" value="P_typ_ATPase_HD_dom"/>
</dbReference>
<evidence type="ECO:0000256" key="2">
    <source>
        <dbReference type="ARBA" id="ARBA00022448"/>
    </source>
</evidence>
<feature type="transmembrane region" description="Helical" evidence="14">
    <location>
        <begin position="1064"/>
        <end position="1083"/>
    </location>
</feature>
<dbReference type="InterPro" id="IPR006408">
    <property type="entry name" value="P-type_ATPase_IIB"/>
</dbReference>
<dbReference type="PANTHER" id="PTHR24093">
    <property type="entry name" value="CATION TRANSPORTING ATPASE"/>
    <property type="match status" value="1"/>
</dbReference>
<dbReference type="Pfam" id="PF00690">
    <property type="entry name" value="Cation_ATPase_N"/>
    <property type="match status" value="1"/>
</dbReference>
<feature type="transmembrane region" description="Helical" evidence="14">
    <location>
        <begin position="900"/>
        <end position="919"/>
    </location>
</feature>
<feature type="transmembrane region" description="Helical" evidence="14">
    <location>
        <begin position="130"/>
        <end position="150"/>
    </location>
</feature>
<keyword evidence="2 14" id="KW-0813">Transport</keyword>
<dbReference type="InterPro" id="IPR023298">
    <property type="entry name" value="ATPase_P-typ_TM_dom_sf"/>
</dbReference>
<feature type="transmembrane region" description="Helical" evidence="14">
    <location>
        <begin position="824"/>
        <end position="842"/>
    </location>
</feature>
<dbReference type="SFLD" id="SFLDG00002">
    <property type="entry name" value="C1.7:_P-type_atpase_like"/>
    <property type="match status" value="1"/>
</dbReference>
<evidence type="ECO:0000313" key="17">
    <source>
        <dbReference type="Proteomes" id="UP001165160"/>
    </source>
</evidence>
<feature type="domain" description="Cation-transporting P-type ATPase N-terminal" evidence="15">
    <location>
        <begin position="51"/>
        <end position="123"/>
    </location>
</feature>
<dbReference type="Gene3D" id="2.70.150.10">
    <property type="entry name" value="Calcium-transporting ATPase, cytoplasmic transduction domain A"/>
    <property type="match status" value="1"/>
</dbReference>
<dbReference type="SFLD" id="SFLDS00003">
    <property type="entry name" value="Haloacid_Dehalogenase"/>
    <property type="match status" value="1"/>
</dbReference>
<dbReference type="PROSITE" id="PS00154">
    <property type="entry name" value="ATPASE_E1_E2"/>
    <property type="match status" value="1"/>
</dbReference>
<dbReference type="InterPro" id="IPR008250">
    <property type="entry name" value="ATPase_P-typ_transduc_dom_A_sf"/>
</dbReference>
<dbReference type="AlphaFoldDB" id="A0A9W7BEZ8"/>
<dbReference type="SUPFAM" id="SSF56784">
    <property type="entry name" value="HAD-like"/>
    <property type="match status" value="1"/>
</dbReference>
<dbReference type="Pfam" id="PF13246">
    <property type="entry name" value="Cation_ATPase"/>
    <property type="match status" value="1"/>
</dbReference>
<sequence>MEPEPSKQDNERSVGMAQVIPSGTNMDLTQDILDSLNVAQASEDNKKNLDDLGGTDGLASRMGLNLKTGLTDSQVEASRERYGANIFPEKPMKSFLTLFVESFNDTTLIILIIAAFVSLIVGSYEDPEKGWIEGLAILIAVLLVSTVTATNDYQKEKQFRDLEKNSEALDRCTVIRNGETLRVNPDLLVVGDVVSLKSGDGIPADGILFEGSGVKCNESALTGEPDDLKKDFFKDPFFLSSCVVTDTGTSGDAKVVCVGIGKDSQWGKIKANLTSEAANTPLQDKLEDMVELIGKGGGGAALLTFCALIAMIWLKYDGEDPWTHVIEAFIIAVTIIVVAIPEGLPLAVTISLSYSSKQMLSEGNLIRQLQACETMGNATNICTDKTGTLTENRMTIVEGFFAGKAIDQDAFETVTPSEVMKADFALNCAVNSNVFLQDKDENGKAYDRAKVVGSATEGAMVLLLRKWGIDYQASRDTYFSTSRDMQFPFNSTKKRSTVILCDYPSGDSKVKLLCKGASEVILADCTHFADESGAKQPMTEAKRKEFLDLIDQMAGRALRTLAIAHKDYKDLNAIPANYRTDPPDSSDLILDAVVGIIDPLRSDVKDAVKTAQGAGVMVRMVTGDNIITARAIAMQCGILTGTGETLTKEMYEQLKADPAKLNAMLPNVACIEGPVYRNLTPAQADLVLERVQVMARSSPDDKYLMVTRLNGHGLPANQKEWETLHPGRNYESEKDLFLPGYKDEWKASRPNGGQVVGVTGDGTNDAPALKASDVGLSMGITGTKVAQNASDVVITDDKFSSIVRAILWGRSVYDNIRRFLQFQLTVNVVALALVFIGSVAGFPPPLNAVMMLWVNLIMDTMGALALGTEKPTAALLLRQPYLRDSALVSKPMWRNILFQSAYQLILLLVLLFEGTAMFGDKFLRGDYCMNWKLSNGDKSYDLTAIGSLDVIEQYNGVGVVGDDLSAQPYYTGNETGDGTTCSDFYRVCGSENNGECYQDNFASNYDTGFKSACLDNCAKTDYDYTHFTIIFNAFVWCQIFNEFNARQIKNDPNILSGIMQSKMFLLVIIVTVLFQIFVVEVGGDWVRTTHIEFNYWAWSVLFGAGSIPVGLLMRLCPIWNEEDEDSFFGYIMPS</sequence>
<dbReference type="GO" id="GO:0016887">
    <property type="term" value="F:ATP hydrolysis activity"/>
    <property type="evidence" value="ECO:0007669"/>
    <property type="project" value="InterPro"/>
</dbReference>
<dbReference type="SUPFAM" id="SSF81653">
    <property type="entry name" value="Calcium ATPase, transduction domain A"/>
    <property type="match status" value="1"/>
</dbReference>
<dbReference type="GO" id="GO:0046872">
    <property type="term" value="F:metal ion binding"/>
    <property type="evidence" value="ECO:0007669"/>
    <property type="project" value="UniProtKB-KW"/>
</dbReference>
<evidence type="ECO:0000256" key="9">
    <source>
        <dbReference type="ARBA" id="ARBA00022842"/>
    </source>
</evidence>
<dbReference type="InterPro" id="IPR023299">
    <property type="entry name" value="ATPase_P-typ_cyto_dom_N"/>
</dbReference>
<comment type="function">
    <text evidence="14">Catalyzes the hydrolysis of ATP coupled with the transport of calcium.</text>
</comment>
<dbReference type="Gene3D" id="3.40.1110.10">
    <property type="entry name" value="Calcium-transporting ATPase, cytoplasmic domain N"/>
    <property type="match status" value="1"/>
</dbReference>
<comment type="catalytic activity">
    <reaction evidence="14">
        <text>Ca(2+)(in) + ATP + H2O = Ca(2+)(out) + ADP + phosphate + H(+)</text>
        <dbReference type="Rhea" id="RHEA:18105"/>
        <dbReference type="ChEBI" id="CHEBI:15377"/>
        <dbReference type="ChEBI" id="CHEBI:15378"/>
        <dbReference type="ChEBI" id="CHEBI:29108"/>
        <dbReference type="ChEBI" id="CHEBI:30616"/>
        <dbReference type="ChEBI" id="CHEBI:43474"/>
        <dbReference type="ChEBI" id="CHEBI:456216"/>
        <dbReference type="EC" id="7.2.2.10"/>
    </reaction>
</comment>
<evidence type="ECO:0000256" key="3">
    <source>
        <dbReference type="ARBA" id="ARBA00022568"/>
    </source>
</evidence>
<dbReference type="InterPro" id="IPR023214">
    <property type="entry name" value="HAD_sf"/>
</dbReference>
<dbReference type="PRINTS" id="PR00121">
    <property type="entry name" value="NAKATPASE"/>
</dbReference>
<evidence type="ECO:0000256" key="11">
    <source>
        <dbReference type="ARBA" id="ARBA00022989"/>
    </source>
</evidence>
<dbReference type="SMART" id="SM00831">
    <property type="entry name" value="Cation_ATPase_N"/>
    <property type="match status" value="1"/>
</dbReference>
<evidence type="ECO:0000256" key="14">
    <source>
        <dbReference type="RuleBase" id="RU361146"/>
    </source>
</evidence>
<keyword evidence="5" id="KW-0479">Metal-binding</keyword>
<evidence type="ECO:0000256" key="13">
    <source>
        <dbReference type="ARBA" id="ARBA00023136"/>
    </source>
</evidence>
<evidence type="ECO:0000313" key="16">
    <source>
        <dbReference type="EMBL" id="GMH86715.1"/>
    </source>
</evidence>
<comment type="caution">
    <text evidence="14">Lacks conserved residue(s) required for the propagation of feature annotation.</text>
</comment>
<evidence type="ECO:0000256" key="12">
    <source>
        <dbReference type="ARBA" id="ARBA00023065"/>
    </source>
</evidence>
<dbReference type="Pfam" id="PF00122">
    <property type="entry name" value="E1-E2_ATPase"/>
    <property type="match status" value="1"/>
</dbReference>
<dbReference type="EC" id="7.2.2.10" evidence="14"/>
<dbReference type="NCBIfam" id="TIGR01494">
    <property type="entry name" value="ATPase_P-type"/>
    <property type="match status" value="2"/>
</dbReference>
<dbReference type="NCBIfam" id="TIGR01517">
    <property type="entry name" value="ATPase-IIB_Ca"/>
    <property type="match status" value="1"/>
</dbReference>
<evidence type="ECO:0000256" key="4">
    <source>
        <dbReference type="ARBA" id="ARBA00022692"/>
    </source>
</evidence>
<dbReference type="GO" id="GO:0012505">
    <property type="term" value="C:endomembrane system"/>
    <property type="evidence" value="ECO:0007669"/>
    <property type="project" value="UniProtKB-SubCell"/>
</dbReference>
<dbReference type="InterPro" id="IPR059000">
    <property type="entry name" value="ATPase_P-type_domA"/>
</dbReference>
<dbReference type="GO" id="GO:0005524">
    <property type="term" value="F:ATP binding"/>
    <property type="evidence" value="ECO:0007669"/>
    <property type="project" value="UniProtKB-KW"/>
</dbReference>
<dbReference type="InterPro" id="IPR036412">
    <property type="entry name" value="HAD-like_sf"/>
</dbReference>
<keyword evidence="7 14" id="KW-0106">Calcium</keyword>
<dbReference type="EMBL" id="BRXX01000063">
    <property type="protein sequence ID" value="GMH86715.1"/>
    <property type="molecule type" value="Genomic_DNA"/>
</dbReference>
<proteinExistence type="inferred from homology"/>
<dbReference type="SFLD" id="SFLDF00027">
    <property type="entry name" value="p-type_atpase"/>
    <property type="match status" value="1"/>
</dbReference>
<dbReference type="FunFam" id="1.20.1110.10:FF:000036">
    <property type="entry name" value="Calcium-transporting ATPase"/>
    <property type="match status" value="1"/>
</dbReference>
<dbReference type="Pfam" id="PF00689">
    <property type="entry name" value="Cation_ATPase_C"/>
    <property type="match status" value="1"/>
</dbReference>
<dbReference type="GO" id="GO:0005388">
    <property type="term" value="F:P-type calcium transporter activity"/>
    <property type="evidence" value="ECO:0007669"/>
    <property type="project" value="UniProtKB-EC"/>
</dbReference>